<dbReference type="Pfam" id="PF07572">
    <property type="entry name" value="BCNT"/>
    <property type="match status" value="1"/>
</dbReference>
<dbReference type="GeneID" id="27684213"/>
<dbReference type="OMA" id="AKKWPLW"/>
<dbReference type="PROSITE" id="PS51279">
    <property type="entry name" value="BCNT_C"/>
    <property type="match status" value="1"/>
</dbReference>
<feature type="region of interest" description="Disordered" evidence="3">
    <location>
        <begin position="35"/>
        <end position="106"/>
    </location>
</feature>
<evidence type="ECO:0000313" key="6">
    <source>
        <dbReference type="Proteomes" id="UP000053201"/>
    </source>
</evidence>
<feature type="region of interest" description="Disordered" evidence="3">
    <location>
        <begin position="142"/>
        <end position="201"/>
    </location>
</feature>
<sequence length="277" mass="30527">MSIQVGSNAIVDLQVSECLLMSSNTLRMATTITAQDLSSDSDDEDFIPTQEADASESEAESSSEEEAAFNVAGKRRGKDTLREAKRARGTESVADDELDQQSNGKLAERRSRIEALWAEMNASGGGRKVKDEGKALLVSVIEAPAQKPDETIKSSQIPPPNQPNPHHQQQQQQSSTTATPDSTLPEPTQPSRNAPRRRKSNLLALAAKYGLADAARLTVLEKSKMDWKRHVEEAGDAHSLEHHRKDGYLEKVAFLNRTDERQAELVKSMKKSRSGRR</sequence>
<gene>
    <name evidence="5" type="ORF">SPPG_00491</name>
</gene>
<dbReference type="PANTHER" id="PTHR48407:SF1">
    <property type="entry name" value="CRANIOFACIAL DEVELOPMENT PROTEIN 1"/>
    <property type="match status" value="1"/>
</dbReference>
<dbReference type="FunCoup" id="A0A0L0HUL5">
    <property type="interactions" value="145"/>
</dbReference>
<dbReference type="Proteomes" id="UP000053201">
    <property type="component" value="Unassembled WGS sequence"/>
</dbReference>
<proteinExistence type="inferred from homology"/>
<protein>
    <recommendedName>
        <fullName evidence="2">SWR1-complex protein 5</fullName>
    </recommendedName>
</protein>
<comment type="similarity">
    <text evidence="1">Belongs to the SWC5 family.</text>
</comment>
<evidence type="ECO:0000256" key="2">
    <source>
        <dbReference type="ARBA" id="ARBA00019138"/>
    </source>
</evidence>
<name>A0A0L0HUL5_SPIPD</name>
<organism evidence="5 6">
    <name type="scientific">Spizellomyces punctatus (strain DAOM BR117)</name>
    <dbReference type="NCBI Taxonomy" id="645134"/>
    <lineage>
        <taxon>Eukaryota</taxon>
        <taxon>Fungi</taxon>
        <taxon>Fungi incertae sedis</taxon>
        <taxon>Chytridiomycota</taxon>
        <taxon>Chytridiomycota incertae sedis</taxon>
        <taxon>Chytridiomycetes</taxon>
        <taxon>Spizellomycetales</taxon>
        <taxon>Spizellomycetaceae</taxon>
        <taxon>Spizellomyces</taxon>
    </lineage>
</organism>
<dbReference type="STRING" id="645134.A0A0L0HUL5"/>
<dbReference type="EMBL" id="KQ257450">
    <property type="protein sequence ID" value="KND04787.1"/>
    <property type="molecule type" value="Genomic_DNA"/>
</dbReference>
<feature type="domain" description="BCNT-C" evidence="4">
    <location>
        <begin position="196"/>
        <end position="276"/>
    </location>
</feature>
<accession>A0A0L0HUL5</accession>
<dbReference type="GO" id="GO:0000812">
    <property type="term" value="C:Swr1 complex"/>
    <property type="evidence" value="ECO:0007669"/>
    <property type="project" value="TreeGrafter"/>
</dbReference>
<dbReference type="AlphaFoldDB" id="A0A0L0HUL5"/>
<dbReference type="OrthoDB" id="445677at2759"/>
<reference evidence="5 6" key="1">
    <citation type="submission" date="2009-08" db="EMBL/GenBank/DDBJ databases">
        <title>The Genome Sequence of Spizellomyces punctatus strain DAOM BR117.</title>
        <authorList>
            <consortium name="The Broad Institute Genome Sequencing Platform"/>
            <person name="Russ C."/>
            <person name="Cuomo C."/>
            <person name="Shea T."/>
            <person name="Young S.K."/>
            <person name="Zeng Q."/>
            <person name="Koehrsen M."/>
            <person name="Haas B."/>
            <person name="Borodovsky M."/>
            <person name="Guigo R."/>
            <person name="Alvarado L."/>
            <person name="Berlin A."/>
            <person name="Bochicchio J."/>
            <person name="Borenstein D."/>
            <person name="Chapman S."/>
            <person name="Chen Z."/>
            <person name="Engels R."/>
            <person name="Freedman E."/>
            <person name="Gellesch M."/>
            <person name="Goldberg J."/>
            <person name="Griggs A."/>
            <person name="Gujja S."/>
            <person name="Heiman D."/>
            <person name="Hepburn T."/>
            <person name="Howarth C."/>
            <person name="Jen D."/>
            <person name="Larson L."/>
            <person name="Lewis B."/>
            <person name="Mehta T."/>
            <person name="Park D."/>
            <person name="Pearson M."/>
            <person name="Roberts A."/>
            <person name="Saif S."/>
            <person name="Shenoy N."/>
            <person name="Sisk P."/>
            <person name="Stolte C."/>
            <person name="Sykes S."/>
            <person name="Thomson T."/>
            <person name="Walk T."/>
            <person name="White J."/>
            <person name="Yandava C."/>
            <person name="Burger G."/>
            <person name="Gray M.W."/>
            <person name="Holland P.W.H."/>
            <person name="King N."/>
            <person name="Lang F.B.F."/>
            <person name="Roger A.J."/>
            <person name="Ruiz-Trillo I."/>
            <person name="Lander E."/>
            <person name="Nusbaum C."/>
        </authorList>
    </citation>
    <scope>NUCLEOTIDE SEQUENCE [LARGE SCALE GENOMIC DNA]</scope>
    <source>
        <strain evidence="5 6">DAOM BR117</strain>
    </source>
</reference>
<dbReference type="InterPro" id="IPR011421">
    <property type="entry name" value="BCNT-C"/>
</dbReference>
<feature type="compositionally biased region" description="Acidic residues" evidence="3">
    <location>
        <begin position="53"/>
        <end position="67"/>
    </location>
</feature>
<feature type="compositionally biased region" description="Low complexity" evidence="3">
    <location>
        <begin position="164"/>
        <end position="173"/>
    </location>
</feature>
<feature type="compositionally biased region" description="Basic and acidic residues" evidence="3">
    <location>
        <begin position="78"/>
        <end position="89"/>
    </location>
</feature>
<evidence type="ECO:0000259" key="4">
    <source>
        <dbReference type="PROSITE" id="PS51279"/>
    </source>
</evidence>
<dbReference type="VEuPathDB" id="FungiDB:SPPG_00491"/>
<dbReference type="PANTHER" id="PTHR48407">
    <property type="entry name" value="CRANIOFACIAL DEVELOPMENT PROTEIN 1"/>
    <property type="match status" value="1"/>
</dbReference>
<keyword evidence="6" id="KW-1185">Reference proteome</keyword>
<feature type="compositionally biased region" description="Polar residues" evidence="3">
    <location>
        <begin position="174"/>
        <end position="192"/>
    </location>
</feature>
<evidence type="ECO:0000256" key="3">
    <source>
        <dbReference type="SAM" id="MobiDB-lite"/>
    </source>
</evidence>
<dbReference type="InterPro" id="IPR027124">
    <property type="entry name" value="Swc5/CFDP1/2"/>
</dbReference>
<evidence type="ECO:0000313" key="5">
    <source>
        <dbReference type="EMBL" id="KND04787.1"/>
    </source>
</evidence>
<evidence type="ECO:0000256" key="1">
    <source>
        <dbReference type="ARBA" id="ARBA00010465"/>
    </source>
</evidence>
<dbReference type="RefSeq" id="XP_016612826.1">
    <property type="nucleotide sequence ID" value="XM_016748815.1"/>
</dbReference>
<dbReference type="InParanoid" id="A0A0L0HUL5"/>